<name>A0A7X0SNB1_9BACL</name>
<proteinExistence type="predicted"/>
<organism evidence="2 3">
    <name type="scientific">Cohnella zeiphila</name>
    <dbReference type="NCBI Taxonomy" id="2761120"/>
    <lineage>
        <taxon>Bacteria</taxon>
        <taxon>Bacillati</taxon>
        <taxon>Bacillota</taxon>
        <taxon>Bacilli</taxon>
        <taxon>Bacillales</taxon>
        <taxon>Paenibacillaceae</taxon>
        <taxon>Cohnella</taxon>
    </lineage>
</organism>
<dbReference type="EMBL" id="JACJVO010000009">
    <property type="protein sequence ID" value="MBB6730893.1"/>
    <property type="molecule type" value="Genomic_DNA"/>
</dbReference>
<dbReference type="InterPro" id="IPR030395">
    <property type="entry name" value="GP_PDE_dom"/>
</dbReference>
<dbReference type="PROSITE" id="PS50007">
    <property type="entry name" value="PIPLC_X_DOMAIN"/>
    <property type="match status" value="1"/>
</dbReference>
<dbReference type="GO" id="GO:0006629">
    <property type="term" value="P:lipid metabolic process"/>
    <property type="evidence" value="ECO:0007669"/>
    <property type="project" value="InterPro"/>
</dbReference>
<dbReference type="InterPro" id="IPR017946">
    <property type="entry name" value="PLC-like_Pdiesterase_TIM-brl"/>
</dbReference>
<dbReference type="Proteomes" id="UP000564644">
    <property type="component" value="Unassembled WGS sequence"/>
</dbReference>
<evidence type="ECO:0000313" key="3">
    <source>
        <dbReference type="Proteomes" id="UP000564644"/>
    </source>
</evidence>
<dbReference type="SUPFAM" id="SSF51695">
    <property type="entry name" value="PLC-like phosphodiesterases"/>
    <property type="match status" value="1"/>
</dbReference>
<dbReference type="RefSeq" id="WP_185128548.1">
    <property type="nucleotide sequence ID" value="NZ_JACJVO010000009.1"/>
</dbReference>
<accession>A0A7X0SNB1</accession>
<dbReference type="PANTHER" id="PTHR46211:SF14">
    <property type="entry name" value="GLYCEROPHOSPHODIESTER PHOSPHODIESTERASE"/>
    <property type="match status" value="1"/>
</dbReference>
<reference evidence="2 3" key="1">
    <citation type="submission" date="2020-08" db="EMBL/GenBank/DDBJ databases">
        <title>Cohnella phylogeny.</title>
        <authorList>
            <person name="Dunlap C."/>
        </authorList>
    </citation>
    <scope>NUCLEOTIDE SEQUENCE [LARGE SCALE GENOMIC DNA]</scope>
    <source>
        <strain evidence="2 3">CBP 2801</strain>
    </source>
</reference>
<protein>
    <submittedName>
        <fullName evidence="2">Glycerophosphodiester phosphodiesterase</fullName>
    </submittedName>
</protein>
<sequence length="249" mass="28483">MNIHAVAHRGYPVKYPENTLSAYRASLDLNFTYVELDVHLSKDGVPVLMHDFTVNRLTDGTGYIKDFTLEELKRLRVRETEQIPTLEEALALYKGRAMVSIELKQAGDIYPGLEEKVLESVRRAGMLDQVYIISFDTYSVIKTRKLCPDVELGIVMSGCTPFVFEPMKELSIRYLAVPVHALTHAYADECLERGLQLIAWPGDTEEQMQKLLQYPSVLVTTNELERWRDFVIRHPELNGLAPHFKADKI</sequence>
<dbReference type="AlphaFoldDB" id="A0A7X0SNB1"/>
<dbReference type="PROSITE" id="PS51704">
    <property type="entry name" value="GP_PDE"/>
    <property type="match status" value="1"/>
</dbReference>
<feature type="domain" description="GP-PDE" evidence="1">
    <location>
        <begin position="3"/>
        <end position="231"/>
    </location>
</feature>
<evidence type="ECO:0000259" key="1">
    <source>
        <dbReference type="PROSITE" id="PS51704"/>
    </source>
</evidence>
<dbReference type="GO" id="GO:0008081">
    <property type="term" value="F:phosphoric diester hydrolase activity"/>
    <property type="evidence" value="ECO:0007669"/>
    <property type="project" value="InterPro"/>
</dbReference>
<keyword evidence="3" id="KW-1185">Reference proteome</keyword>
<dbReference type="Gene3D" id="3.20.20.190">
    <property type="entry name" value="Phosphatidylinositol (PI) phosphodiesterase"/>
    <property type="match status" value="1"/>
</dbReference>
<evidence type="ECO:0000313" key="2">
    <source>
        <dbReference type="EMBL" id="MBB6730893.1"/>
    </source>
</evidence>
<comment type="caution">
    <text evidence="2">The sequence shown here is derived from an EMBL/GenBank/DDBJ whole genome shotgun (WGS) entry which is preliminary data.</text>
</comment>
<gene>
    <name evidence="2" type="ORF">H7C18_08255</name>
</gene>
<dbReference type="PANTHER" id="PTHR46211">
    <property type="entry name" value="GLYCEROPHOSPHORYL DIESTER PHOSPHODIESTERASE"/>
    <property type="match status" value="1"/>
</dbReference>
<dbReference type="Pfam" id="PF03009">
    <property type="entry name" value="GDPD"/>
    <property type="match status" value="1"/>
</dbReference>